<name>A0A7X2TAC6_9FIRM</name>
<dbReference type="GO" id="GO:0016740">
    <property type="term" value="F:transferase activity"/>
    <property type="evidence" value="ECO:0007669"/>
    <property type="project" value="UniProtKB-UniRule"/>
</dbReference>
<evidence type="ECO:0000256" key="6">
    <source>
        <dbReference type="ARBA" id="ARBA00022827"/>
    </source>
</evidence>
<evidence type="ECO:0000256" key="5">
    <source>
        <dbReference type="ARBA" id="ARBA00022723"/>
    </source>
</evidence>
<evidence type="ECO:0000256" key="2">
    <source>
        <dbReference type="ARBA" id="ARBA00016337"/>
    </source>
</evidence>
<keyword evidence="7 10" id="KW-0460">Magnesium</keyword>
<dbReference type="PANTHER" id="PTHR30040">
    <property type="entry name" value="THIAMINE BIOSYNTHESIS LIPOPROTEIN APBE"/>
    <property type="match status" value="1"/>
</dbReference>
<dbReference type="PANTHER" id="PTHR30040:SF2">
    <property type="entry name" value="FAD:PROTEIN FMN TRANSFERASE"/>
    <property type="match status" value="1"/>
</dbReference>
<feature type="signal peptide" evidence="12">
    <location>
        <begin position="1"/>
        <end position="27"/>
    </location>
</feature>
<feature type="chain" id="PRO_5031596310" description="FAD:protein FMN transferase" evidence="12">
    <location>
        <begin position="28"/>
        <end position="362"/>
    </location>
</feature>
<dbReference type="Proteomes" id="UP000461754">
    <property type="component" value="Unassembled WGS sequence"/>
</dbReference>
<comment type="subcellular location">
    <subcellularLocation>
        <location evidence="12">Cell inner membrane</location>
        <topology evidence="12">Lipid-anchor</topology>
        <orientation evidence="12">Periplasmic side</orientation>
    </subcellularLocation>
</comment>
<dbReference type="PROSITE" id="PS51257">
    <property type="entry name" value="PROKAR_LIPOPROTEIN"/>
    <property type="match status" value="1"/>
</dbReference>
<feature type="binding site" evidence="11">
    <location>
        <position position="186"/>
    </location>
    <ligand>
        <name>Mg(2+)</name>
        <dbReference type="ChEBI" id="CHEBI:18420"/>
    </ligand>
</feature>
<dbReference type="InterPro" id="IPR003374">
    <property type="entry name" value="ApbE-like_sf"/>
</dbReference>
<accession>A0A7X2TAC6</accession>
<keyword evidence="3 10" id="KW-0285">Flavoprotein</keyword>
<evidence type="ECO:0000256" key="7">
    <source>
        <dbReference type="ARBA" id="ARBA00022842"/>
    </source>
</evidence>
<evidence type="ECO:0000256" key="10">
    <source>
        <dbReference type="PIRNR" id="PIRNR006268"/>
    </source>
</evidence>
<proteinExistence type="inferred from homology"/>
<comment type="function">
    <text evidence="12">Flavin transferase that catalyzes the transfer of the FMN moiety of FAD and its covalent binding to the hydroxyl group of a threonine residue in a target flavoprotein.</text>
</comment>
<keyword evidence="6 10" id="KW-0274">FAD</keyword>
<organism evidence="13 14">
    <name type="scientific">Pseudoramibacter porci</name>
    <dbReference type="NCBI Taxonomy" id="2606631"/>
    <lineage>
        <taxon>Bacteria</taxon>
        <taxon>Bacillati</taxon>
        <taxon>Bacillota</taxon>
        <taxon>Clostridia</taxon>
        <taxon>Eubacteriales</taxon>
        <taxon>Eubacteriaceae</taxon>
        <taxon>Pseudoramibacter</taxon>
    </lineage>
</organism>
<gene>
    <name evidence="13" type="ORF">FYJ52_02895</name>
</gene>
<keyword evidence="4 10" id="KW-0808">Transferase</keyword>
<keyword evidence="14" id="KW-1185">Reference proteome</keyword>
<evidence type="ECO:0000256" key="4">
    <source>
        <dbReference type="ARBA" id="ARBA00022679"/>
    </source>
</evidence>
<comment type="similarity">
    <text evidence="10 12">Belongs to the ApbE family.</text>
</comment>
<evidence type="ECO:0000313" key="14">
    <source>
        <dbReference type="Proteomes" id="UP000461754"/>
    </source>
</evidence>
<comment type="catalytic activity">
    <reaction evidence="9 10 12">
        <text>L-threonyl-[protein] + FAD = FMN-L-threonyl-[protein] + AMP + H(+)</text>
        <dbReference type="Rhea" id="RHEA:36847"/>
        <dbReference type="Rhea" id="RHEA-COMP:11060"/>
        <dbReference type="Rhea" id="RHEA-COMP:11061"/>
        <dbReference type="ChEBI" id="CHEBI:15378"/>
        <dbReference type="ChEBI" id="CHEBI:30013"/>
        <dbReference type="ChEBI" id="CHEBI:57692"/>
        <dbReference type="ChEBI" id="CHEBI:74257"/>
        <dbReference type="ChEBI" id="CHEBI:456215"/>
        <dbReference type="EC" id="2.7.1.180"/>
    </reaction>
</comment>
<dbReference type="InterPro" id="IPR024932">
    <property type="entry name" value="ApbE"/>
</dbReference>
<comment type="caution">
    <text evidence="13">The sequence shown here is derived from an EMBL/GenBank/DDBJ whole genome shotgun (WGS) entry which is preliminary data.</text>
</comment>
<dbReference type="GO" id="GO:0005886">
    <property type="term" value="C:plasma membrane"/>
    <property type="evidence" value="ECO:0007669"/>
    <property type="project" value="UniProtKB-SubCell"/>
</dbReference>
<evidence type="ECO:0000256" key="9">
    <source>
        <dbReference type="ARBA" id="ARBA00048540"/>
    </source>
</evidence>
<evidence type="ECO:0000256" key="12">
    <source>
        <dbReference type="RuleBase" id="RU363002"/>
    </source>
</evidence>
<dbReference type="PIRSF" id="PIRSF006268">
    <property type="entry name" value="ApbE"/>
    <property type="match status" value="1"/>
</dbReference>
<dbReference type="EC" id="2.7.1.180" evidence="1 10"/>
<dbReference type="SUPFAM" id="SSF143631">
    <property type="entry name" value="ApbE-like"/>
    <property type="match status" value="1"/>
</dbReference>
<keyword evidence="12" id="KW-0732">Signal</keyword>
<feature type="binding site" evidence="11">
    <location>
        <position position="305"/>
    </location>
    <ligand>
        <name>Mg(2+)</name>
        <dbReference type="ChEBI" id="CHEBI:18420"/>
    </ligand>
</feature>
<evidence type="ECO:0000256" key="8">
    <source>
        <dbReference type="ARBA" id="ARBA00031306"/>
    </source>
</evidence>
<feature type="binding site" evidence="11">
    <location>
        <position position="301"/>
    </location>
    <ligand>
        <name>Mg(2+)</name>
        <dbReference type="ChEBI" id="CHEBI:18420"/>
    </ligand>
</feature>
<keyword evidence="12" id="KW-0472">Membrane</keyword>
<evidence type="ECO:0000256" key="1">
    <source>
        <dbReference type="ARBA" id="ARBA00011955"/>
    </source>
</evidence>
<sequence length="362" mass="39052">MRNRGHRRSALAAALVSALLIATGCSAAFGTSNEPVSRQVIAMTTVMNLKAYGKNAEKGLDDGEKEINRLDQLLSVGSDTSEVSRLNGSGGGTVSADLDTLLKKSRAVYRSTGGAFDITVYPLMDLWGFTKVYNESDELDQNKPRNIPTASAIAQTLERVGADKISYDEGTKRLVLPAGTQIDFGGIAKGYTSQRIVDIMKKDGVTAGNIELGGNVQVFGKKPDGSPWTIGLTDPKKTSRTMGVLTLTEGRAVVTSGGYERYITGKDGKRYHHILDPKTGYPAKSGIQSVTIVCKDGTTADALSTAMFVLGKDKAIAYWKNHAKDFEMILLDDDKTMWVTSGLKGQVESTRYKMKMITRGKS</sequence>
<dbReference type="EMBL" id="VUMO01000002">
    <property type="protein sequence ID" value="MSS19361.1"/>
    <property type="molecule type" value="Genomic_DNA"/>
</dbReference>
<dbReference type="Pfam" id="PF02424">
    <property type="entry name" value="ApbE"/>
    <property type="match status" value="1"/>
</dbReference>
<keyword evidence="5 10" id="KW-0479">Metal-binding</keyword>
<evidence type="ECO:0000256" key="11">
    <source>
        <dbReference type="PIRSR" id="PIRSR006268-2"/>
    </source>
</evidence>
<keyword evidence="12" id="KW-1003">Cell membrane</keyword>
<dbReference type="GO" id="GO:0046872">
    <property type="term" value="F:metal ion binding"/>
    <property type="evidence" value="ECO:0007669"/>
    <property type="project" value="UniProtKB-UniRule"/>
</dbReference>
<evidence type="ECO:0000313" key="13">
    <source>
        <dbReference type="EMBL" id="MSS19361.1"/>
    </source>
</evidence>
<protein>
    <recommendedName>
        <fullName evidence="2 10">FAD:protein FMN transferase</fullName>
        <ecNumber evidence="1 10">2.7.1.180</ecNumber>
    </recommendedName>
    <alternativeName>
        <fullName evidence="8 10">Flavin transferase</fullName>
    </alternativeName>
</protein>
<reference evidence="13 14" key="1">
    <citation type="submission" date="2019-08" db="EMBL/GenBank/DDBJ databases">
        <title>In-depth cultivation of the pig gut microbiome towards novel bacterial diversity and tailored functional studies.</title>
        <authorList>
            <person name="Wylensek D."/>
            <person name="Hitch T.C.A."/>
            <person name="Clavel T."/>
        </authorList>
    </citation>
    <scope>NUCLEOTIDE SEQUENCE [LARGE SCALE GENOMIC DNA]</scope>
    <source>
        <strain evidence="13 14">RF-744-FAT-4</strain>
    </source>
</reference>
<evidence type="ECO:0000256" key="3">
    <source>
        <dbReference type="ARBA" id="ARBA00022630"/>
    </source>
</evidence>
<dbReference type="AlphaFoldDB" id="A0A7X2TAC6"/>
<keyword evidence="12" id="KW-0449">Lipoprotein</keyword>
<keyword evidence="12" id="KW-0997">Cell inner membrane</keyword>
<dbReference type="Gene3D" id="3.10.520.10">
    <property type="entry name" value="ApbE-like domains"/>
    <property type="match status" value="1"/>
</dbReference>
<dbReference type="RefSeq" id="WP_154575758.1">
    <property type="nucleotide sequence ID" value="NZ_VUMO01000002.1"/>
</dbReference>
<comment type="cofactor">
    <cofactor evidence="11">
        <name>Mg(2+)</name>
        <dbReference type="ChEBI" id="CHEBI:18420"/>
    </cofactor>
    <cofactor evidence="11">
        <name>Mn(2+)</name>
        <dbReference type="ChEBI" id="CHEBI:29035"/>
    </cofactor>
    <text evidence="11">Magnesium. Can also use manganese.</text>
</comment>